<evidence type="ECO:0000259" key="8">
    <source>
        <dbReference type="Pfam" id="PF02770"/>
    </source>
</evidence>
<dbReference type="Pfam" id="PF02771">
    <property type="entry name" value="Acyl-CoA_dh_N"/>
    <property type="match status" value="1"/>
</dbReference>
<keyword evidence="11" id="KW-1185">Reference proteome</keyword>
<dbReference type="InterPro" id="IPR013786">
    <property type="entry name" value="AcylCoA_DH/ox_N"/>
</dbReference>
<comment type="caution">
    <text evidence="10">The sequence shown here is derived from an EMBL/GenBank/DDBJ whole genome shotgun (WGS) entry which is preliminary data.</text>
</comment>
<dbReference type="SUPFAM" id="SSF47203">
    <property type="entry name" value="Acyl-CoA dehydrogenase C-terminal domain-like"/>
    <property type="match status" value="1"/>
</dbReference>
<evidence type="ECO:0000256" key="2">
    <source>
        <dbReference type="ARBA" id="ARBA00009347"/>
    </source>
</evidence>
<proteinExistence type="inferred from homology"/>
<name>A0A9X2X8N7_9HYPH</name>
<evidence type="ECO:0000259" key="9">
    <source>
        <dbReference type="Pfam" id="PF02771"/>
    </source>
</evidence>
<accession>A0A9X2X8N7</accession>
<dbReference type="InterPro" id="IPR006089">
    <property type="entry name" value="Acyl-CoA_DH_CS"/>
</dbReference>
<evidence type="ECO:0000259" key="7">
    <source>
        <dbReference type="Pfam" id="PF00441"/>
    </source>
</evidence>
<dbReference type="PANTHER" id="PTHR43884">
    <property type="entry name" value="ACYL-COA DEHYDROGENASE"/>
    <property type="match status" value="1"/>
</dbReference>
<evidence type="ECO:0000313" key="10">
    <source>
        <dbReference type="EMBL" id="MCT8990753.1"/>
    </source>
</evidence>
<dbReference type="Gene3D" id="2.40.110.10">
    <property type="entry name" value="Butyryl-CoA Dehydrogenase, subunit A, domain 2"/>
    <property type="match status" value="1"/>
</dbReference>
<dbReference type="SUPFAM" id="SSF56645">
    <property type="entry name" value="Acyl-CoA dehydrogenase NM domain-like"/>
    <property type="match status" value="1"/>
</dbReference>
<dbReference type="PROSITE" id="PS00072">
    <property type="entry name" value="ACYL_COA_DH_1"/>
    <property type="match status" value="1"/>
</dbReference>
<dbReference type="FunFam" id="1.20.140.10:FF:000001">
    <property type="entry name" value="Acyl-CoA dehydrogenase"/>
    <property type="match status" value="1"/>
</dbReference>
<protein>
    <submittedName>
        <fullName evidence="10">Acyl-CoA/acyl-ACP dehydrogenase</fullName>
    </submittedName>
</protein>
<evidence type="ECO:0000256" key="6">
    <source>
        <dbReference type="RuleBase" id="RU362125"/>
    </source>
</evidence>
<dbReference type="InterPro" id="IPR009075">
    <property type="entry name" value="AcylCo_DH/oxidase_C"/>
</dbReference>
<comment type="cofactor">
    <cofactor evidence="1 6">
        <name>FAD</name>
        <dbReference type="ChEBI" id="CHEBI:57692"/>
    </cofactor>
</comment>
<evidence type="ECO:0000256" key="3">
    <source>
        <dbReference type="ARBA" id="ARBA00022630"/>
    </source>
</evidence>
<dbReference type="AlphaFoldDB" id="A0A9X2X8N7"/>
<feature type="domain" description="Acyl-CoA dehydrogenase/oxidase N-terminal" evidence="9">
    <location>
        <begin position="6"/>
        <end position="118"/>
    </location>
</feature>
<evidence type="ECO:0000256" key="4">
    <source>
        <dbReference type="ARBA" id="ARBA00022827"/>
    </source>
</evidence>
<dbReference type="EMBL" id="JAODNV010000011">
    <property type="protein sequence ID" value="MCT8990753.1"/>
    <property type="molecule type" value="Genomic_DNA"/>
</dbReference>
<sequence length="383" mass="42205">MDFSFSEEQRLLRESVRTLMDRHAPPDMVARHDRERLYPYELHKAWAEAGLIALPFSEKHGGLGGSVIDMAIVAEEIAYTNADFFMAYAGNVFCGLNIERKGTEEQKAEFLPRLITGDLRMAICISEADAGSDVGAMRTVARKDGDVWRVNGHKLWCTGAGAKNTLLNVYLKTDTTVHHSKGMSLFLIDNDAPGVDMRKLDMLGRGATGTYEIRFDEVAVTPDRIVGGVNGGWDCILAGLQVERITSAAGNCGAARAVVDLAANYARERKQFGRPIGSNQAIAHMLADMRTEVEAARMLMWRAAWKVAQGEEALADISMAKLYSSETYVKVANMGMQIFGAYGYSMEFPMQRHYRDARSATIAAGSSQMLRNLIARSMGLKVQ</sequence>
<evidence type="ECO:0000256" key="1">
    <source>
        <dbReference type="ARBA" id="ARBA00001974"/>
    </source>
</evidence>
<keyword evidence="4 6" id="KW-0274">FAD</keyword>
<dbReference type="InterPro" id="IPR046373">
    <property type="entry name" value="Acyl-CoA_Oxase/DH_mid-dom_sf"/>
</dbReference>
<dbReference type="Gene3D" id="1.10.540.10">
    <property type="entry name" value="Acyl-CoA dehydrogenase/oxidase, N-terminal domain"/>
    <property type="match status" value="1"/>
</dbReference>
<feature type="domain" description="Acyl-CoA oxidase/dehydrogenase middle" evidence="8">
    <location>
        <begin position="122"/>
        <end position="218"/>
    </location>
</feature>
<dbReference type="Pfam" id="PF02770">
    <property type="entry name" value="Acyl-CoA_dh_M"/>
    <property type="match status" value="1"/>
</dbReference>
<dbReference type="RefSeq" id="WP_261515644.1">
    <property type="nucleotide sequence ID" value="NZ_JAODNV010000011.1"/>
</dbReference>
<dbReference type="PANTHER" id="PTHR43884:SF37">
    <property type="entry name" value="ACYL-COA DEHYDROGENASE"/>
    <property type="match status" value="1"/>
</dbReference>
<keyword evidence="3 6" id="KW-0285">Flavoprotein</keyword>
<dbReference type="InterPro" id="IPR009100">
    <property type="entry name" value="AcylCoA_DH/oxidase_NM_dom_sf"/>
</dbReference>
<feature type="domain" description="Acyl-CoA dehydrogenase/oxidase C-terminal" evidence="7">
    <location>
        <begin position="230"/>
        <end position="378"/>
    </location>
</feature>
<organism evidence="10 11">
    <name type="scientific">Chelativorans petroleitrophicus</name>
    <dbReference type="NCBI Taxonomy" id="2975484"/>
    <lineage>
        <taxon>Bacteria</taxon>
        <taxon>Pseudomonadati</taxon>
        <taxon>Pseudomonadota</taxon>
        <taxon>Alphaproteobacteria</taxon>
        <taxon>Hyphomicrobiales</taxon>
        <taxon>Phyllobacteriaceae</taxon>
        <taxon>Chelativorans</taxon>
    </lineage>
</organism>
<dbReference type="InterPro" id="IPR037069">
    <property type="entry name" value="AcylCoA_DH/ox_N_sf"/>
</dbReference>
<evidence type="ECO:0000313" key="11">
    <source>
        <dbReference type="Proteomes" id="UP001149009"/>
    </source>
</evidence>
<dbReference type="GO" id="GO:0003995">
    <property type="term" value="F:acyl-CoA dehydrogenase activity"/>
    <property type="evidence" value="ECO:0007669"/>
    <property type="project" value="InterPro"/>
</dbReference>
<dbReference type="Proteomes" id="UP001149009">
    <property type="component" value="Unassembled WGS sequence"/>
</dbReference>
<dbReference type="Pfam" id="PF00441">
    <property type="entry name" value="Acyl-CoA_dh_1"/>
    <property type="match status" value="1"/>
</dbReference>
<gene>
    <name evidence="10" type="ORF">NYR54_10685</name>
</gene>
<dbReference type="InterPro" id="IPR006091">
    <property type="entry name" value="Acyl-CoA_Oxase/DH_mid-dom"/>
</dbReference>
<dbReference type="Gene3D" id="1.20.140.10">
    <property type="entry name" value="Butyryl-CoA Dehydrogenase, subunit A, domain 3"/>
    <property type="match status" value="1"/>
</dbReference>
<keyword evidence="5 6" id="KW-0560">Oxidoreductase</keyword>
<dbReference type="InterPro" id="IPR036250">
    <property type="entry name" value="AcylCo_DH-like_C"/>
</dbReference>
<reference evidence="10" key="1">
    <citation type="submission" date="2022-08" db="EMBL/GenBank/DDBJ databases">
        <title>Chelativorans sichuanense sp. nov., a paraffin oil-degrading bacterium isolated from a mixture of oil-based drill cuttings and paddy soil.</title>
        <authorList>
            <person name="Yu J."/>
            <person name="Liu H."/>
            <person name="Chen Q."/>
        </authorList>
    </citation>
    <scope>NUCLEOTIDE SEQUENCE</scope>
    <source>
        <strain evidence="10">SCAU 2101</strain>
    </source>
</reference>
<dbReference type="GO" id="GO:0050660">
    <property type="term" value="F:flavin adenine dinucleotide binding"/>
    <property type="evidence" value="ECO:0007669"/>
    <property type="project" value="InterPro"/>
</dbReference>
<comment type="similarity">
    <text evidence="2 6">Belongs to the acyl-CoA dehydrogenase family.</text>
</comment>
<dbReference type="PIRSF" id="PIRSF016578">
    <property type="entry name" value="HsaA"/>
    <property type="match status" value="1"/>
</dbReference>
<evidence type="ECO:0000256" key="5">
    <source>
        <dbReference type="ARBA" id="ARBA00023002"/>
    </source>
</evidence>